<keyword evidence="2" id="KW-0326">Glycosidase</keyword>
<dbReference type="InterPro" id="IPR002594">
    <property type="entry name" value="GH12"/>
</dbReference>
<protein>
    <submittedName>
        <fullName evidence="3">Glycoside hydrolase family 12 protein</fullName>
    </submittedName>
</protein>
<gene>
    <name evidence="3" type="ORF">K469DRAFT_650751</name>
</gene>
<dbReference type="InterPro" id="IPR013319">
    <property type="entry name" value="GH11/12"/>
</dbReference>
<dbReference type="GO" id="GO:0008810">
    <property type="term" value="F:cellulase activity"/>
    <property type="evidence" value="ECO:0007669"/>
    <property type="project" value="InterPro"/>
</dbReference>
<keyword evidence="4" id="KW-1185">Reference proteome</keyword>
<organism evidence="3 4">
    <name type="scientific">Zopfia rhizophila CBS 207.26</name>
    <dbReference type="NCBI Taxonomy" id="1314779"/>
    <lineage>
        <taxon>Eukaryota</taxon>
        <taxon>Fungi</taxon>
        <taxon>Dikarya</taxon>
        <taxon>Ascomycota</taxon>
        <taxon>Pezizomycotina</taxon>
        <taxon>Dothideomycetes</taxon>
        <taxon>Dothideomycetes incertae sedis</taxon>
        <taxon>Zopfiaceae</taxon>
        <taxon>Zopfia</taxon>
    </lineage>
</organism>
<evidence type="ECO:0000313" key="4">
    <source>
        <dbReference type="Proteomes" id="UP000800200"/>
    </source>
</evidence>
<dbReference type="InterPro" id="IPR013320">
    <property type="entry name" value="ConA-like_dom_sf"/>
</dbReference>
<dbReference type="EMBL" id="ML994611">
    <property type="protein sequence ID" value="KAF2194788.1"/>
    <property type="molecule type" value="Genomic_DNA"/>
</dbReference>
<dbReference type="OrthoDB" id="95118at2759"/>
<proteinExistence type="inferred from homology"/>
<accession>A0A6A6EVI2</accession>
<dbReference type="Proteomes" id="UP000800200">
    <property type="component" value="Unassembled WGS sequence"/>
</dbReference>
<reference evidence="3" key="1">
    <citation type="journal article" date="2020" name="Stud. Mycol.">
        <title>101 Dothideomycetes genomes: a test case for predicting lifestyles and emergence of pathogens.</title>
        <authorList>
            <person name="Haridas S."/>
            <person name="Albert R."/>
            <person name="Binder M."/>
            <person name="Bloem J."/>
            <person name="Labutti K."/>
            <person name="Salamov A."/>
            <person name="Andreopoulos B."/>
            <person name="Baker S."/>
            <person name="Barry K."/>
            <person name="Bills G."/>
            <person name="Bluhm B."/>
            <person name="Cannon C."/>
            <person name="Castanera R."/>
            <person name="Culley D."/>
            <person name="Daum C."/>
            <person name="Ezra D."/>
            <person name="Gonzalez J."/>
            <person name="Henrissat B."/>
            <person name="Kuo A."/>
            <person name="Liang C."/>
            <person name="Lipzen A."/>
            <person name="Lutzoni F."/>
            <person name="Magnuson J."/>
            <person name="Mondo S."/>
            <person name="Nolan M."/>
            <person name="Ohm R."/>
            <person name="Pangilinan J."/>
            <person name="Park H.-J."/>
            <person name="Ramirez L."/>
            <person name="Alfaro M."/>
            <person name="Sun H."/>
            <person name="Tritt A."/>
            <person name="Yoshinaga Y."/>
            <person name="Zwiers L.-H."/>
            <person name="Turgeon B."/>
            <person name="Goodwin S."/>
            <person name="Spatafora J."/>
            <person name="Crous P."/>
            <person name="Grigoriev I."/>
        </authorList>
    </citation>
    <scope>NUCLEOTIDE SEQUENCE</scope>
    <source>
        <strain evidence="3">CBS 207.26</strain>
    </source>
</reference>
<dbReference type="PANTHER" id="PTHR34002:SF9">
    <property type="entry name" value="XYLOGLUCAN-SPECIFIC ENDO-BETA-1,4-GLUCANASE A"/>
    <property type="match status" value="1"/>
</dbReference>
<sequence length="235" mass="24532">MAALALAAPTATIEKRADMCGDWDSQVTGSYTLYQNLWGKSSATSGSQCSGIDGLSGSTLKWYAKWSWSGGQGQVKAYPNVVTSITQKALSAYSSMQSSWQWSYTGSSIVANVAYDLFTSSTASGSAQYEIMIWLGALGGAGPISSTGQPVATVTLAGKSWKLYSGKNGQMQVFSFVASSNVSSFSGNLLDFVNYLASNQGLSKSQILQSVGAGTESFTGSNAVFTTTGYSLSVT</sequence>
<keyword evidence="2" id="KW-0119">Carbohydrate metabolism</keyword>
<evidence type="ECO:0000313" key="3">
    <source>
        <dbReference type="EMBL" id="KAF2194788.1"/>
    </source>
</evidence>
<dbReference type="AlphaFoldDB" id="A0A6A6EVI2"/>
<dbReference type="GO" id="GO:0000272">
    <property type="term" value="P:polysaccharide catabolic process"/>
    <property type="evidence" value="ECO:0007669"/>
    <property type="project" value="UniProtKB-KW"/>
</dbReference>
<dbReference type="SUPFAM" id="SSF49899">
    <property type="entry name" value="Concanavalin A-like lectins/glucanases"/>
    <property type="match status" value="1"/>
</dbReference>
<evidence type="ECO:0000256" key="1">
    <source>
        <dbReference type="ARBA" id="ARBA00005519"/>
    </source>
</evidence>
<dbReference type="Pfam" id="PF01670">
    <property type="entry name" value="Glyco_hydro_12"/>
    <property type="match status" value="1"/>
</dbReference>
<dbReference type="Gene3D" id="2.60.120.180">
    <property type="match status" value="1"/>
</dbReference>
<keyword evidence="2" id="KW-0624">Polysaccharide degradation</keyword>
<evidence type="ECO:0000256" key="2">
    <source>
        <dbReference type="RuleBase" id="RU361163"/>
    </source>
</evidence>
<name>A0A6A6EVI2_9PEZI</name>
<dbReference type="PANTHER" id="PTHR34002">
    <property type="entry name" value="BLR1656 PROTEIN"/>
    <property type="match status" value="1"/>
</dbReference>
<comment type="similarity">
    <text evidence="1 2">Belongs to the glycosyl hydrolase 12 (cellulase H) family.</text>
</comment>
<keyword evidence="2 3" id="KW-0378">Hydrolase</keyword>